<dbReference type="GO" id="GO:0050801">
    <property type="term" value="P:monoatomic ion homeostasis"/>
    <property type="evidence" value="ECO:0007669"/>
    <property type="project" value="TreeGrafter"/>
</dbReference>
<name>A0A7J7DTM2_TRIWF</name>
<dbReference type="InParanoid" id="A0A7J7DTM2"/>
<dbReference type="Proteomes" id="UP000593562">
    <property type="component" value="Unassembled WGS sequence"/>
</dbReference>
<dbReference type="GO" id="GO:0005452">
    <property type="term" value="F:solute:inorganic anion antiporter activity"/>
    <property type="evidence" value="ECO:0007669"/>
    <property type="project" value="InterPro"/>
</dbReference>
<keyword evidence="2" id="KW-1185">Reference proteome</keyword>
<protein>
    <submittedName>
        <fullName evidence="1">Boron transporter 7</fullName>
    </submittedName>
</protein>
<reference evidence="1 2" key="1">
    <citation type="journal article" date="2020" name="Nat. Commun.">
        <title>Genome of Tripterygium wilfordii and identification of cytochrome P450 involved in triptolide biosynthesis.</title>
        <authorList>
            <person name="Tu L."/>
            <person name="Su P."/>
            <person name="Zhang Z."/>
            <person name="Gao L."/>
            <person name="Wang J."/>
            <person name="Hu T."/>
            <person name="Zhou J."/>
            <person name="Zhang Y."/>
            <person name="Zhao Y."/>
            <person name="Liu Y."/>
            <person name="Song Y."/>
            <person name="Tong Y."/>
            <person name="Lu Y."/>
            <person name="Yang J."/>
            <person name="Xu C."/>
            <person name="Jia M."/>
            <person name="Peters R.J."/>
            <person name="Huang L."/>
            <person name="Gao W."/>
        </authorList>
    </citation>
    <scope>NUCLEOTIDE SEQUENCE [LARGE SCALE GENOMIC DNA]</scope>
    <source>
        <strain evidence="2">cv. XIE 37</strain>
        <tissue evidence="1">Leaf</tissue>
    </source>
</reference>
<gene>
    <name evidence="1" type="ORF">HS088_TW04G01640</name>
</gene>
<dbReference type="InterPro" id="IPR003020">
    <property type="entry name" value="HCO3_transpt_euk"/>
</dbReference>
<evidence type="ECO:0000313" key="1">
    <source>
        <dbReference type="EMBL" id="KAF5749667.1"/>
    </source>
</evidence>
<dbReference type="GO" id="GO:0005886">
    <property type="term" value="C:plasma membrane"/>
    <property type="evidence" value="ECO:0007669"/>
    <property type="project" value="TreeGrafter"/>
</dbReference>
<dbReference type="PANTHER" id="PTHR11453">
    <property type="entry name" value="ANION EXCHANGE PROTEIN"/>
    <property type="match status" value="1"/>
</dbReference>
<organism evidence="1 2">
    <name type="scientific">Tripterygium wilfordii</name>
    <name type="common">Thunder God vine</name>
    <dbReference type="NCBI Taxonomy" id="458696"/>
    <lineage>
        <taxon>Eukaryota</taxon>
        <taxon>Viridiplantae</taxon>
        <taxon>Streptophyta</taxon>
        <taxon>Embryophyta</taxon>
        <taxon>Tracheophyta</taxon>
        <taxon>Spermatophyta</taxon>
        <taxon>Magnoliopsida</taxon>
        <taxon>eudicotyledons</taxon>
        <taxon>Gunneridae</taxon>
        <taxon>Pentapetalae</taxon>
        <taxon>rosids</taxon>
        <taxon>fabids</taxon>
        <taxon>Celastrales</taxon>
        <taxon>Celastraceae</taxon>
        <taxon>Tripterygium</taxon>
    </lineage>
</organism>
<accession>A0A7J7DTM2</accession>
<sequence length="175" mass="19826">MDHAFVEEVPSYIYTGKKQTSCFNYVLLDSATDNVRSPFKGIIEDFKGRKACYKQDWPAALCSGPRLLAPAMYIFFASALPVIAFREQLRREIVLLREGKGRSWKEVVIGLVWMCLDQSVLAEKSHMKINQDSGDDDSEAESDDSEILDELTSSRGELKLRSRSFGAEKHIQARI</sequence>
<dbReference type="PANTHER" id="PTHR11453:SF125">
    <property type="entry name" value="TRANSPORTER, PUTATIVE-RELATED"/>
    <property type="match status" value="1"/>
</dbReference>
<dbReference type="GO" id="GO:0006820">
    <property type="term" value="P:monoatomic anion transport"/>
    <property type="evidence" value="ECO:0007669"/>
    <property type="project" value="InterPro"/>
</dbReference>
<dbReference type="AlphaFoldDB" id="A0A7J7DTM2"/>
<comment type="caution">
    <text evidence="1">The sequence shown here is derived from an EMBL/GenBank/DDBJ whole genome shotgun (WGS) entry which is preliminary data.</text>
</comment>
<proteinExistence type="predicted"/>
<dbReference type="EMBL" id="JAAARO010000004">
    <property type="protein sequence ID" value="KAF5749667.1"/>
    <property type="molecule type" value="Genomic_DNA"/>
</dbReference>
<evidence type="ECO:0000313" key="2">
    <source>
        <dbReference type="Proteomes" id="UP000593562"/>
    </source>
</evidence>